<dbReference type="EMBL" id="CP001778">
    <property type="protein sequence ID" value="ADD44063.1"/>
    <property type="molecule type" value="Genomic_DNA"/>
</dbReference>
<keyword evidence="1" id="KW-0812">Transmembrane</keyword>
<name>D3Q514_STANL</name>
<evidence type="ECO:0000313" key="3">
    <source>
        <dbReference type="Proteomes" id="UP000000844"/>
    </source>
</evidence>
<proteinExistence type="predicted"/>
<reference evidence="2 3" key="1">
    <citation type="journal article" date="2009" name="Stand. Genomic Sci.">
        <title>Complete genome sequence of Stackebrandtia nassauensis type strain (LLR-40K-21).</title>
        <authorList>
            <person name="Munk C."/>
            <person name="Lapidus A."/>
            <person name="Copeland A."/>
            <person name="Jando M."/>
            <person name="Mayilraj S."/>
            <person name="Glavina Del Rio T."/>
            <person name="Nolan M."/>
            <person name="Chen F."/>
            <person name="Lucas S."/>
            <person name="Tice H."/>
            <person name="Cheng J.F."/>
            <person name="Han C."/>
            <person name="Detter J.C."/>
            <person name="Bruce D."/>
            <person name="Goodwin L."/>
            <person name="Chain P."/>
            <person name="Pitluck S."/>
            <person name="Goker M."/>
            <person name="Ovchinikova G."/>
            <person name="Pati A."/>
            <person name="Ivanova N."/>
            <person name="Mavromatis K."/>
            <person name="Chen A."/>
            <person name="Palaniappan K."/>
            <person name="Land M."/>
            <person name="Hauser L."/>
            <person name="Chang Y.J."/>
            <person name="Jeffries C.D."/>
            <person name="Bristow J."/>
            <person name="Eisen J.A."/>
            <person name="Markowitz V."/>
            <person name="Hugenholtz P."/>
            <person name="Kyrpides N.C."/>
            <person name="Klenk H.P."/>
        </authorList>
    </citation>
    <scope>NUCLEOTIDE SEQUENCE [LARGE SCALE GENOMIC DNA]</scope>
    <source>
        <strain evidence="3">DSM 44728 / CIP 108903 / NRRL B-16338 / NBRC 102104 / LLR-40K-21</strain>
    </source>
</reference>
<accession>D3Q514</accession>
<organism evidence="2 3">
    <name type="scientific">Stackebrandtia nassauensis (strain DSM 44728 / CIP 108903 / NRRL B-16338 / NBRC 102104 / LLR-40K-21)</name>
    <dbReference type="NCBI Taxonomy" id="446470"/>
    <lineage>
        <taxon>Bacteria</taxon>
        <taxon>Bacillati</taxon>
        <taxon>Actinomycetota</taxon>
        <taxon>Actinomycetes</taxon>
        <taxon>Glycomycetales</taxon>
        <taxon>Glycomycetaceae</taxon>
        <taxon>Stackebrandtia</taxon>
    </lineage>
</organism>
<evidence type="ECO:0000256" key="1">
    <source>
        <dbReference type="SAM" id="Phobius"/>
    </source>
</evidence>
<sequence length="52" mass="5401">MAAICLLLTIAAILGLIAAIIAKSSHRPDAGETVRDFGIGAFIAACLLWFLS</sequence>
<dbReference type="RefSeq" id="WP_013019634.1">
    <property type="nucleotide sequence ID" value="NC_013947.1"/>
</dbReference>
<keyword evidence="1" id="KW-1133">Transmembrane helix</keyword>
<dbReference type="KEGG" id="sna:Snas_4417"/>
<keyword evidence="1" id="KW-0472">Membrane</keyword>
<evidence type="ECO:0000313" key="2">
    <source>
        <dbReference type="EMBL" id="ADD44063.1"/>
    </source>
</evidence>
<dbReference type="HOGENOM" id="CLU_3084956_0_0_11"/>
<dbReference type="AlphaFoldDB" id="D3Q514"/>
<keyword evidence="3" id="KW-1185">Reference proteome</keyword>
<dbReference type="Proteomes" id="UP000000844">
    <property type="component" value="Chromosome"/>
</dbReference>
<gene>
    <name evidence="2" type="ordered locus">Snas_4417</name>
</gene>
<protein>
    <submittedName>
        <fullName evidence="2">Uncharacterized protein</fullName>
    </submittedName>
</protein>
<feature type="transmembrane region" description="Helical" evidence="1">
    <location>
        <begin position="34"/>
        <end position="51"/>
    </location>
</feature>